<sequence>MLRLICAGFCAALLSPNQDSLASTVFRCEDASGHITYTRNGCPLDTSQALQSADNPTPGQGKPVPLAKTSKSQTSKSQSSKSDKSSSMQVLVTGEKQDGCGNRVIGSERRNAIIRQQVRSGMTQSDVESSLGKPDKVTTQDGQTRYQYTDTDGNRRQVTFDEGGCVKGKR</sequence>
<reference evidence="3" key="1">
    <citation type="submission" date="2020-07" db="EMBL/GenBank/DDBJ databases">
        <title>Nitrate ammonifying Pseudomonas campi sp. nov. isolated from German agricultural grassland.</title>
        <authorList>
            <person name="Timsy T."/>
            <person name="Ulrich A."/>
            <person name="Spanner T."/>
            <person name="Foesel B."/>
            <person name="Kolb S."/>
            <person name="Horn M.A."/>
            <person name="Behrendt U."/>
        </authorList>
    </citation>
    <scope>NUCLEOTIDE SEQUENCE</scope>
    <source>
        <strain evidence="3">S1-A32-2</strain>
    </source>
</reference>
<feature type="compositionally biased region" description="Polar residues" evidence="1">
    <location>
        <begin position="139"/>
        <end position="151"/>
    </location>
</feature>
<evidence type="ECO:0000259" key="2">
    <source>
        <dbReference type="Pfam" id="PF13511"/>
    </source>
</evidence>
<evidence type="ECO:0000313" key="3">
    <source>
        <dbReference type="EMBL" id="QKE62817.1"/>
    </source>
</evidence>
<feature type="region of interest" description="Disordered" evidence="1">
    <location>
        <begin position="46"/>
        <end position="107"/>
    </location>
</feature>
<feature type="compositionally biased region" description="Polar residues" evidence="1">
    <location>
        <begin position="46"/>
        <end position="58"/>
    </location>
</feature>
<evidence type="ECO:0000256" key="1">
    <source>
        <dbReference type="SAM" id="MobiDB-lite"/>
    </source>
</evidence>
<dbReference type="AlphaFoldDB" id="A0A6M8FD63"/>
<name>A0A6M8FD63_9GAMM</name>
<feature type="compositionally biased region" description="Polar residues" evidence="1">
    <location>
        <begin position="119"/>
        <end position="128"/>
    </location>
</feature>
<protein>
    <submittedName>
        <fullName evidence="3">DUF4124 domain-containing protein</fullName>
    </submittedName>
</protein>
<feature type="compositionally biased region" description="Low complexity" evidence="1">
    <location>
        <begin position="68"/>
        <end position="80"/>
    </location>
</feature>
<proteinExistence type="predicted"/>
<dbReference type="EMBL" id="CP053697">
    <property type="protein sequence ID" value="QKE62817.1"/>
    <property type="molecule type" value="Genomic_DNA"/>
</dbReference>
<evidence type="ECO:0000313" key="4">
    <source>
        <dbReference type="Proteomes" id="UP000501379"/>
    </source>
</evidence>
<keyword evidence="4" id="KW-1185">Reference proteome</keyword>
<feature type="domain" description="DUF4124" evidence="2">
    <location>
        <begin position="11"/>
        <end position="58"/>
    </location>
</feature>
<dbReference type="Pfam" id="PF13511">
    <property type="entry name" value="DUF4124"/>
    <property type="match status" value="1"/>
</dbReference>
<organism evidence="3 4">
    <name type="scientific">Aquipseudomonas campi</name>
    <dbReference type="NCBI Taxonomy" id="2731681"/>
    <lineage>
        <taxon>Bacteria</taxon>
        <taxon>Pseudomonadati</taxon>
        <taxon>Pseudomonadota</taxon>
        <taxon>Gammaproteobacteria</taxon>
        <taxon>Pseudomonadales</taxon>
        <taxon>Pseudomonadaceae</taxon>
        <taxon>Aquipseudomonas</taxon>
    </lineage>
</organism>
<dbReference type="InterPro" id="IPR025392">
    <property type="entry name" value="DUF4124"/>
</dbReference>
<dbReference type="KEGG" id="pcam:HNE05_05410"/>
<feature type="region of interest" description="Disordered" evidence="1">
    <location>
        <begin position="119"/>
        <end position="170"/>
    </location>
</feature>
<accession>A0A6M8FD63</accession>
<dbReference type="Proteomes" id="UP000501379">
    <property type="component" value="Chromosome"/>
</dbReference>
<gene>
    <name evidence="3" type="ORF">HNE05_05410</name>
</gene>